<name>A0A386HK07_9BACT</name>
<reference evidence="7 8" key="1">
    <citation type="submission" date="2018-09" db="EMBL/GenBank/DDBJ databases">
        <title>Arachidicoccus sp. nov., a bacterium isolated from soil.</title>
        <authorList>
            <person name="Weon H.-Y."/>
            <person name="Kwon S.-W."/>
            <person name="Lee S.A."/>
        </authorList>
    </citation>
    <scope>NUCLEOTIDE SEQUENCE [LARGE SCALE GENOMIC DNA]</scope>
    <source>
        <strain evidence="7 8">KIS59-12</strain>
    </source>
</reference>
<dbReference type="CDD" id="cd00317">
    <property type="entry name" value="cyclophilin"/>
    <property type="match status" value="1"/>
</dbReference>
<evidence type="ECO:0000256" key="4">
    <source>
        <dbReference type="ARBA" id="ARBA00023110"/>
    </source>
</evidence>
<dbReference type="GO" id="GO:0003755">
    <property type="term" value="F:peptidyl-prolyl cis-trans isomerase activity"/>
    <property type="evidence" value="ECO:0007669"/>
    <property type="project" value="UniProtKB-KW"/>
</dbReference>
<comment type="similarity">
    <text evidence="2">Belongs to the cyclophilin-type PPIase family.</text>
</comment>
<organism evidence="7 8">
    <name type="scientific">Arachidicoccus soli</name>
    <dbReference type="NCBI Taxonomy" id="2341117"/>
    <lineage>
        <taxon>Bacteria</taxon>
        <taxon>Pseudomonadati</taxon>
        <taxon>Bacteroidota</taxon>
        <taxon>Chitinophagia</taxon>
        <taxon>Chitinophagales</taxon>
        <taxon>Chitinophagaceae</taxon>
        <taxon>Arachidicoccus</taxon>
    </lineage>
</organism>
<dbReference type="InterPro" id="IPR020892">
    <property type="entry name" value="Cyclophilin-type_PPIase_CS"/>
</dbReference>
<dbReference type="PROSITE" id="PS00170">
    <property type="entry name" value="CSA_PPIASE_1"/>
    <property type="match status" value="1"/>
</dbReference>
<evidence type="ECO:0000256" key="2">
    <source>
        <dbReference type="ARBA" id="ARBA00007365"/>
    </source>
</evidence>
<dbReference type="PIRSF" id="PIRSF001467">
    <property type="entry name" value="Peptidylpro_ismrse"/>
    <property type="match status" value="1"/>
</dbReference>
<dbReference type="InterPro" id="IPR024936">
    <property type="entry name" value="Cyclophilin-type_PPIase"/>
</dbReference>
<dbReference type="KEGG" id="ark:D6B99_00370"/>
<evidence type="ECO:0000256" key="5">
    <source>
        <dbReference type="ARBA" id="ARBA00023235"/>
    </source>
</evidence>
<evidence type="ECO:0000256" key="1">
    <source>
        <dbReference type="ARBA" id="ARBA00002388"/>
    </source>
</evidence>
<sequence length="221" mass="24851">MKKIICLLLCGCIFSQITKAQKYRAFIKTNEGNILLELFDSTPQHRDNFIKLARKHFYDGVLFHRVIPGFMIQAGDPDSKHAKSGEELGNGDVGYTIPAEFRKQYFHQRGALAAARDDNPAKASSGCQFYIVTGKKFTAQGLEKEAKRAGRKFSTAQENVYKTIGGAPHLDGNYTVYGQVLKGMKVADKIVNQKRDKNDRPLENQVIKKISIRKKVLGVWL</sequence>
<protein>
    <recommendedName>
        <fullName evidence="3">peptidylprolyl isomerase</fullName>
        <ecNumber evidence="3">5.2.1.8</ecNumber>
    </recommendedName>
</protein>
<evidence type="ECO:0000259" key="6">
    <source>
        <dbReference type="PROSITE" id="PS50072"/>
    </source>
</evidence>
<keyword evidence="5 7" id="KW-0413">Isomerase</keyword>
<evidence type="ECO:0000256" key="3">
    <source>
        <dbReference type="ARBA" id="ARBA00013194"/>
    </source>
</evidence>
<gene>
    <name evidence="7" type="ORF">D6B99_00370</name>
</gene>
<dbReference type="SUPFAM" id="SSF50891">
    <property type="entry name" value="Cyclophilin-like"/>
    <property type="match status" value="1"/>
</dbReference>
<evidence type="ECO:0000313" key="7">
    <source>
        <dbReference type="EMBL" id="AYD46207.1"/>
    </source>
</evidence>
<feature type="domain" description="PPIase cyclophilin-type" evidence="6">
    <location>
        <begin position="32"/>
        <end position="212"/>
    </location>
</feature>
<dbReference type="PANTHER" id="PTHR45625">
    <property type="entry name" value="PEPTIDYL-PROLYL CIS-TRANS ISOMERASE-RELATED"/>
    <property type="match status" value="1"/>
</dbReference>
<dbReference type="PROSITE" id="PS50072">
    <property type="entry name" value="CSA_PPIASE_2"/>
    <property type="match status" value="1"/>
</dbReference>
<accession>A0A386HK07</accession>
<comment type="function">
    <text evidence="1">PPIases accelerate the folding of proteins. It catalyzes the cis-trans isomerization of proline imidic peptide bonds in oligopeptides.</text>
</comment>
<dbReference type="AlphaFoldDB" id="A0A386HK07"/>
<dbReference type="RefSeq" id="WP_119983989.1">
    <property type="nucleotide sequence ID" value="NZ_CP032489.1"/>
</dbReference>
<dbReference type="OrthoDB" id="9807797at2"/>
<dbReference type="InterPro" id="IPR029000">
    <property type="entry name" value="Cyclophilin-like_dom_sf"/>
</dbReference>
<dbReference type="EMBL" id="CP032489">
    <property type="protein sequence ID" value="AYD46207.1"/>
    <property type="molecule type" value="Genomic_DNA"/>
</dbReference>
<keyword evidence="4" id="KW-0697">Rotamase</keyword>
<dbReference type="GO" id="GO:0006457">
    <property type="term" value="P:protein folding"/>
    <property type="evidence" value="ECO:0007669"/>
    <property type="project" value="InterPro"/>
</dbReference>
<dbReference type="InterPro" id="IPR002130">
    <property type="entry name" value="Cyclophilin-type_PPIase_dom"/>
</dbReference>
<proteinExistence type="inferred from homology"/>
<dbReference type="Pfam" id="PF00160">
    <property type="entry name" value="Pro_isomerase"/>
    <property type="match status" value="1"/>
</dbReference>
<dbReference type="EC" id="5.2.1.8" evidence="3"/>
<keyword evidence="8" id="KW-1185">Reference proteome</keyword>
<dbReference type="Proteomes" id="UP000266118">
    <property type="component" value="Chromosome"/>
</dbReference>
<dbReference type="Gene3D" id="2.40.100.10">
    <property type="entry name" value="Cyclophilin-like"/>
    <property type="match status" value="1"/>
</dbReference>
<evidence type="ECO:0000313" key="8">
    <source>
        <dbReference type="Proteomes" id="UP000266118"/>
    </source>
</evidence>
<dbReference type="InterPro" id="IPR044666">
    <property type="entry name" value="Cyclophilin_A-like"/>
</dbReference>
<dbReference type="PANTHER" id="PTHR45625:SF4">
    <property type="entry name" value="PEPTIDYLPROLYL ISOMERASE DOMAIN AND WD REPEAT-CONTAINING PROTEIN 1"/>
    <property type="match status" value="1"/>
</dbReference>